<dbReference type="AlphaFoldDB" id="A0A1B1YF41"/>
<dbReference type="EMBL" id="CP014672">
    <property type="protein sequence ID" value="ANW99376.1"/>
    <property type="molecule type" value="Genomic_DNA"/>
</dbReference>
<keyword evidence="8" id="KW-0418">Kinase</keyword>
<proteinExistence type="inferred from homology"/>
<dbReference type="GO" id="GO:0050661">
    <property type="term" value="F:NADP binding"/>
    <property type="evidence" value="ECO:0007669"/>
    <property type="project" value="InterPro"/>
</dbReference>
<evidence type="ECO:0000256" key="3">
    <source>
        <dbReference type="ARBA" id="ARBA00012856"/>
    </source>
</evidence>
<organism evidence="8 9">
    <name type="scientific">Thermoclostridium stercorarium subsp. thermolacticum DSM 2910</name>
    <dbReference type="NCBI Taxonomy" id="1121336"/>
    <lineage>
        <taxon>Bacteria</taxon>
        <taxon>Bacillati</taxon>
        <taxon>Bacillota</taxon>
        <taxon>Clostridia</taxon>
        <taxon>Eubacteriales</taxon>
        <taxon>Oscillospiraceae</taxon>
        <taxon>Thermoclostridium</taxon>
    </lineage>
</organism>
<dbReference type="Pfam" id="PF00186">
    <property type="entry name" value="DHFR_1"/>
    <property type="match status" value="1"/>
</dbReference>
<dbReference type="GO" id="GO:0046654">
    <property type="term" value="P:tetrahydrofolate biosynthetic process"/>
    <property type="evidence" value="ECO:0007669"/>
    <property type="project" value="UniProtKB-UniPathway"/>
</dbReference>
<feature type="domain" description="DHFR" evidence="7">
    <location>
        <begin position="3"/>
        <end position="164"/>
    </location>
</feature>
<dbReference type="CDD" id="cd00209">
    <property type="entry name" value="DHFR"/>
    <property type="match status" value="1"/>
</dbReference>
<keyword evidence="4" id="KW-0554">One-carbon metabolism</keyword>
<accession>A0A1B1YF41</accession>
<keyword evidence="6" id="KW-0560">Oxidoreductase</keyword>
<evidence type="ECO:0000313" key="8">
    <source>
        <dbReference type="EMBL" id="ANW99376.1"/>
    </source>
</evidence>
<dbReference type="GO" id="GO:0046655">
    <property type="term" value="P:folic acid metabolic process"/>
    <property type="evidence" value="ECO:0007669"/>
    <property type="project" value="TreeGrafter"/>
</dbReference>
<dbReference type="PANTHER" id="PTHR48069">
    <property type="entry name" value="DIHYDROFOLATE REDUCTASE"/>
    <property type="match status" value="1"/>
</dbReference>
<dbReference type="SUPFAM" id="SSF53597">
    <property type="entry name" value="Dihydrofolate reductase-like"/>
    <property type="match status" value="1"/>
</dbReference>
<evidence type="ECO:0000256" key="4">
    <source>
        <dbReference type="ARBA" id="ARBA00022563"/>
    </source>
</evidence>
<dbReference type="PANTHER" id="PTHR48069:SF3">
    <property type="entry name" value="DIHYDROFOLATE REDUCTASE"/>
    <property type="match status" value="1"/>
</dbReference>
<dbReference type="InterPro" id="IPR001796">
    <property type="entry name" value="DHFR_dom"/>
</dbReference>
<dbReference type="Proteomes" id="UP000092971">
    <property type="component" value="Chromosome"/>
</dbReference>
<keyword evidence="8" id="KW-0808">Transferase</keyword>
<sequence length="166" mass="19131">MQEWIIIASADKNWGIGYKNKLLVKIPEDMKHVSAKTTGKVIVMGRKTLESFPGGRPLPNRTNVVLTTNVGYKVEGAVVVHSIQELMDELKDYDGEIYVFGGESIYRQLMPYCTKAYITRINKEFQADSFLPCLDEIDGWKLIKKGRWQTSREGIEYRFDEYIRSI</sequence>
<name>A0A1B1YF41_THEST</name>
<comment type="similarity">
    <text evidence="2">Belongs to the dihydrofolate reductase family.</text>
</comment>
<dbReference type="PRINTS" id="PR00070">
    <property type="entry name" value="DHFR"/>
</dbReference>
<evidence type="ECO:0000313" key="9">
    <source>
        <dbReference type="Proteomes" id="UP000092971"/>
    </source>
</evidence>
<dbReference type="GO" id="GO:0004146">
    <property type="term" value="F:dihydrofolate reductase activity"/>
    <property type="evidence" value="ECO:0007669"/>
    <property type="project" value="UniProtKB-EC"/>
</dbReference>
<dbReference type="GO" id="GO:0016301">
    <property type="term" value="F:kinase activity"/>
    <property type="evidence" value="ECO:0007669"/>
    <property type="project" value="UniProtKB-KW"/>
</dbReference>
<dbReference type="PROSITE" id="PS51330">
    <property type="entry name" value="DHFR_2"/>
    <property type="match status" value="1"/>
</dbReference>
<comment type="pathway">
    <text evidence="1">Cofactor biosynthesis; tetrahydrofolate biosynthesis; 5,6,7,8-tetrahydrofolate from 7,8-dihydrofolate: step 1/1.</text>
</comment>
<dbReference type="RefSeq" id="WP_015359764.1">
    <property type="nucleotide sequence ID" value="NZ_CP014672.1"/>
</dbReference>
<evidence type="ECO:0000256" key="1">
    <source>
        <dbReference type="ARBA" id="ARBA00004903"/>
    </source>
</evidence>
<gene>
    <name evidence="8" type="ORF">CSTERTH_10195</name>
</gene>
<keyword evidence="5" id="KW-0521">NADP</keyword>
<evidence type="ECO:0000256" key="2">
    <source>
        <dbReference type="ARBA" id="ARBA00009539"/>
    </source>
</evidence>
<dbReference type="InterPro" id="IPR024072">
    <property type="entry name" value="DHFR-like_dom_sf"/>
</dbReference>
<protein>
    <recommendedName>
        <fullName evidence="3">dihydrofolate reductase</fullName>
        <ecNumber evidence="3">1.5.1.3</ecNumber>
    </recommendedName>
</protein>
<dbReference type="GO" id="GO:0046452">
    <property type="term" value="P:dihydrofolate metabolic process"/>
    <property type="evidence" value="ECO:0007669"/>
    <property type="project" value="TreeGrafter"/>
</dbReference>
<reference evidence="8 9" key="1">
    <citation type="submission" date="2016-02" db="EMBL/GenBank/DDBJ databases">
        <title>Comparison of Clostridium stercorarium subspecies using comparative genomics and transcriptomics.</title>
        <authorList>
            <person name="Schellenberg J."/>
            <person name="Thallinger G."/>
            <person name="Levin D.B."/>
            <person name="Zhang X."/>
            <person name="Alvare G."/>
            <person name="Fristensky B."/>
            <person name="Sparling R."/>
        </authorList>
    </citation>
    <scope>NUCLEOTIDE SEQUENCE [LARGE SCALE GENOMIC DNA]</scope>
    <source>
        <strain evidence="8 9">DSM 2910</strain>
    </source>
</reference>
<dbReference type="EC" id="1.5.1.3" evidence="3"/>
<dbReference type="InterPro" id="IPR012259">
    <property type="entry name" value="DHFR"/>
</dbReference>
<dbReference type="OrthoDB" id="9804315at2"/>
<evidence type="ECO:0000259" key="7">
    <source>
        <dbReference type="PROSITE" id="PS51330"/>
    </source>
</evidence>
<dbReference type="UniPathway" id="UPA00077">
    <property type="reaction ID" value="UER00158"/>
</dbReference>
<evidence type="ECO:0000256" key="5">
    <source>
        <dbReference type="ARBA" id="ARBA00022857"/>
    </source>
</evidence>
<evidence type="ECO:0000256" key="6">
    <source>
        <dbReference type="ARBA" id="ARBA00023002"/>
    </source>
</evidence>
<dbReference type="Gene3D" id="3.40.430.10">
    <property type="entry name" value="Dihydrofolate Reductase, subunit A"/>
    <property type="match status" value="1"/>
</dbReference>
<dbReference type="GO" id="GO:0006730">
    <property type="term" value="P:one-carbon metabolic process"/>
    <property type="evidence" value="ECO:0007669"/>
    <property type="project" value="UniProtKB-KW"/>
</dbReference>